<proteinExistence type="predicted"/>
<comment type="caution">
    <text evidence="1">The sequence shown here is derived from an EMBL/GenBank/DDBJ whole genome shotgun (WGS) entry which is preliminary data.</text>
</comment>
<organism evidence="1 2">
    <name type="scientific">Streptomyces finlayi</name>
    <dbReference type="NCBI Taxonomy" id="67296"/>
    <lineage>
        <taxon>Bacteria</taxon>
        <taxon>Bacillati</taxon>
        <taxon>Actinomycetota</taxon>
        <taxon>Actinomycetes</taxon>
        <taxon>Kitasatosporales</taxon>
        <taxon>Streptomycetaceae</taxon>
        <taxon>Streptomyces</taxon>
    </lineage>
</organism>
<evidence type="ECO:0000313" key="1">
    <source>
        <dbReference type="EMBL" id="GHC91692.1"/>
    </source>
</evidence>
<evidence type="ECO:0000313" key="2">
    <source>
        <dbReference type="Proteomes" id="UP000638353"/>
    </source>
</evidence>
<gene>
    <name evidence="1" type="ORF">GCM10010334_26970</name>
</gene>
<reference evidence="1" key="1">
    <citation type="journal article" date="2014" name="Int. J. Syst. Evol. Microbiol.">
        <title>Complete genome sequence of Corynebacterium casei LMG S-19264T (=DSM 44701T), isolated from a smear-ripened cheese.</title>
        <authorList>
            <consortium name="US DOE Joint Genome Institute (JGI-PGF)"/>
            <person name="Walter F."/>
            <person name="Albersmeier A."/>
            <person name="Kalinowski J."/>
            <person name="Ruckert C."/>
        </authorList>
    </citation>
    <scope>NUCLEOTIDE SEQUENCE</scope>
    <source>
        <strain evidence="1">JCM 4637</strain>
    </source>
</reference>
<protein>
    <submittedName>
        <fullName evidence="1">Uncharacterized protein</fullName>
    </submittedName>
</protein>
<reference evidence="1" key="2">
    <citation type="submission" date="2020-09" db="EMBL/GenBank/DDBJ databases">
        <authorList>
            <person name="Sun Q."/>
            <person name="Ohkuma M."/>
        </authorList>
    </citation>
    <scope>NUCLEOTIDE SEQUENCE</scope>
    <source>
        <strain evidence="1">JCM 4637</strain>
    </source>
</reference>
<dbReference type="Proteomes" id="UP000638353">
    <property type="component" value="Unassembled WGS sequence"/>
</dbReference>
<dbReference type="EMBL" id="BMVC01000004">
    <property type="protein sequence ID" value="GHC91692.1"/>
    <property type="molecule type" value="Genomic_DNA"/>
</dbReference>
<dbReference type="AlphaFoldDB" id="A0A918WX63"/>
<sequence>MTHHYIGSGPYCYANSLAMALGTGAPTPAVIEVLTGSPFGFELLGGALPLFDPYGWDPDLGLSAATDLLGVRCTRTAGGTAEEAEERLRAASARGAVLVGPVDMGLLLHQPGTPTADGGDHYVVVLEVDGDTVVFHDPHAHPFATLPVADFLVAWEAKAVGYADAPYVMRADFVREGPVTPQEALRASLPGAAQWLAGDGRRSVPPGTLGGAAGLEALAARVDEGLAEGTRGFLAHFSIRVGTRRLADAGHCLDSLGLHEAARIATGQARLVGRLQHPVVTGDDRALADGLRRLAPTYEQLRTALLAASS</sequence>
<accession>A0A918WX63</accession>
<name>A0A918WX63_9ACTN</name>